<dbReference type="InterPro" id="IPR005844">
    <property type="entry name" value="A-D-PHexomutase_a/b/a-I"/>
</dbReference>
<dbReference type="Proteomes" id="UP000008743">
    <property type="component" value="Unassembled WGS sequence"/>
</dbReference>
<keyword evidence="6" id="KW-0597">Phosphoprotein</keyword>
<dbReference type="PROSITE" id="PS00710">
    <property type="entry name" value="PGM_PMM"/>
    <property type="match status" value="1"/>
</dbReference>
<keyword evidence="8 11" id="KW-0460">Magnesium</keyword>
<dbReference type="InterPro" id="IPR005845">
    <property type="entry name" value="A-D-PHexomutase_a/b/a-II"/>
</dbReference>
<dbReference type="eggNOG" id="KOG1220">
    <property type="taxonomic scope" value="Eukaryota"/>
</dbReference>
<evidence type="ECO:0000256" key="7">
    <source>
        <dbReference type="ARBA" id="ARBA00022723"/>
    </source>
</evidence>
<evidence type="ECO:0000259" key="12">
    <source>
        <dbReference type="Pfam" id="PF00408"/>
    </source>
</evidence>
<reference evidence="17" key="1">
    <citation type="submission" date="2011-02" db="EMBL/GenBank/DDBJ databases">
        <title>The Genome Sequence of Capsaspora owczarzaki ATCC 30864.</title>
        <authorList>
            <person name="Russ C."/>
            <person name="Cuomo C."/>
            <person name="Burger G."/>
            <person name="Gray M.W."/>
            <person name="Holland P.W.H."/>
            <person name="King N."/>
            <person name="Lang F.B.F."/>
            <person name="Roger A.J."/>
            <person name="Ruiz-Trillo I."/>
            <person name="Young S.K."/>
            <person name="Zeng Q."/>
            <person name="Gargeya S."/>
            <person name="Alvarado L."/>
            <person name="Berlin A."/>
            <person name="Chapman S.B."/>
            <person name="Chen Z."/>
            <person name="Freedman E."/>
            <person name="Gellesch M."/>
            <person name="Goldberg J."/>
            <person name="Griggs A."/>
            <person name="Gujja S."/>
            <person name="Heilman E."/>
            <person name="Heiman D."/>
            <person name="Howarth C."/>
            <person name="Mehta T."/>
            <person name="Neiman D."/>
            <person name="Pearson M."/>
            <person name="Roberts A."/>
            <person name="Saif S."/>
            <person name="Shea T."/>
            <person name="Shenoy N."/>
            <person name="Sisk P."/>
            <person name="Stolte C."/>
            <person name="Sykes S."/>
            <person name="White J."/>
            <person name="Yandava C."/>
            <person name="Haas B."/>
            <person name="Nusbaum C."/>
            <person name="Birren B."/>
        </authorList>
    </citation>
    <scope>NUCLEOTIDE SEQUENCE</scope>
    <source>
        <strain evidence="17">ATCC 30864</strain>
    </source>
</reference>
<name>A0A0D2WJN3_CAPO3</name>
<dbReference type="STRING" id="595528.A0A0D2WJN3"/>
<dbReference type="Pfam" id="PF02879">
    <property type="entry name" value="PGM_PMM_II"/>
    <property type="match status" value="1"/>
</dbReference>
<dbReference type="SUPFAM" id="SSF55957">
    <property type="entry name" value="Phosphoglucomutase, C-terminal domain"/>
    <property type="match status" value="1"/>
</dbReference>
<comment type="similarity">
    <text evidence="3 11">Belongs to the phosphohexose mutase family.</text>
</comment>
<dbReference type="PRINTS" id="PR00509">
    <property type="entry name" value="PGMPMM"/>
</dbReference>
<proteinExistence type="inferred from homology"/>
<dbReference type="SUPFAM" id="SSF53738">
    <property type="entry name" value="Phosphoglucomutase, first 3 domains"/>
    <property type="match status" value="3"/>
</dbReference>
<evidence type="ECO:0000259" key="14">
    <source>
        <dbReference type="Pfam" id="PF02879"/>
    </source>
</evidence>
<evidence type="ECO:0000256" key="6">
    <source>
        <dbReference type="ARBA" id="ARBA00022553"/>
    </source>
</evidence>
<dbReference type="PANTHER" id="PTHR45745">
    <property type="entry name" value="PHOSPHOMANNOMUTASE 45A"/>
    <property type="match status" value="1"/>
</dbReference>
<feature type="domain" description="Alpha-D-phosphohexomutase alpha/beta/alpha" evidence="13">
    <location>
        <begin position="51"/>
        <end position="190"/>
    </location>
</feature>
<evidence type="ECO:0000259" key="13">
    <source>
        <dbReference type="Pfam" id="PF02878"/>
    </source>
</evidence>
<dbReference type="InterPro" id="IPR016066">
    <property type="entry name" value="A-D-PHexomutase_CS"/>
</dbReference>
<evidence type="ECO:0000256" key="8">
    <source>
        <dbReference type="ARBA" id="ARBA00022842"/>
    </source>
</evidence>
<evidence type="ECO:0000256" key="1">
    <source>
        <dbReference type="ARBA" id="ARBA00001946"/>
    </source>
</evidence>
<evidence type="ECO:0000256" key="2">
    <source>
        <dbReference type="ARBA" id="ARBA00004496"/>
    </source>
</evidence>
<dbReference type="GO" id="GO:0006166">
    <property type="term" value="P:purine ribonucleoside salvage"/>
    <property type="evidence" value="ECO:0007669"/>
    <property type="project" value="TreeGrafter"/>
</dbReference>
<dbReference type="PANTHER" id="PTHR45745:SF1">
    <property type="entry name" value="PHOSPHOGLUCOMUTASE 2B-RELATED"/>
    <property type="match status" value="1"/>
</dbReference>
<dbReference type="Pfam" id="PF02880">
    <property type="entry name" value="PGM_PMM_III"/>
    <property type="match status" value="1"/>
</dbReference>
<accession>A0A0D2WJN3</accession>
<organism evidence="16 17">
    <name type="scientific">Capsaspora owczarzaki (strain ATCC 30864)</name>
    <dbReference type="NCBI Taxonomy" id="595528"/>
    <lineage>
        <taxon>Eukaryota</taxon>
        <taxon>Filasterea</taxon>
        <taxon>Capsaspora</taxon>
    </lineage>
</organism>
<evidence type="ECO:0000256" key="4">
    <source>
        <dbReference type="ARBA" id="ARBA00022490"/>
    </source>
</evidence>
<keyword evidence="4" id="KW-0963">Cytoplasm</keyword>
<dbReference type="PhylomeDB" id="A0A0D2WJN3"/>
<dbReference type="Pfam" id="PF02878">
    <property type="entry name" value="PGM_PMM_I"/>
    <property type="match status" value="1"/>
</dbReference>
<dbReference type="InParanoid" id="A0A0D2WJN3"/>
<evidence type="ECO:0000313" key="16">
    <source>
        <dbReference type="EMBL" id="KJE89583.1"/>
    </source>
</evidence>
<dbReference type="FunFam" id="3.40.120.10:FF:000035">
    <property type="entry name" value="Pgm3p"/>
    <property type="match status" value="1"/>
</dbReference>
<keyword evidence="5" id="KW-0313">Glucose metabolism</keyword>
<dbReference type="Pfam" id="PF00408">
    <property type="entry name" value="PGM_PMM_IV"/>
    <property type="match status" value="1"/>
</dbReference>
<feature type="domain" description="Alpha-D-phosphohexomutase alpha/beta/alpha" evidence="15">
    <location>
        <begin position="336"/>
        <end position="458"/>
    </location>
</feature>
<dbReference type="CDD" id="cd05799">
    <property type="entry name" value="PGM2"/>
    <property type="match status" value="1"/>
</dbReference>
<keyword evidence="10" id="KW-0119">Carbohydrate metabolism</keyword>
<evidence type="ECO:0000256" key="5">
    <source>
        <dbReference type="ARBA" id="ARBA00022526"/>
    </source>
</evidence>
<dbReference type="InterPro" id="IPR005846">
    <property type="entry name" value="A-D-PHexomutase_a/b/a-III"/>
</dbReference>
<dbReference type="OrthoDB" id="8300170at2759"/>
<comment type="subcellular location">
    <subcellularLocation>
        <location evidence="2">Cytoplasm</location>
    </subcellularLocation>
</comment>
<evidence type="ECO:0000259" key="15">
    <source>
        <dbReference type="Pfam" id="PF02880"/>
    </source>
</evidence>
<dbReference type="AlphaFoldDB" id="A0A0D2WJN3"/>
<evidence type="ECO:0000256" key="10">
    <source>
        <dbReference type="ARBA" id="ARBA00023277"/>
    </source>
</evidence>
<evidence type="ECO:0000256" key="9">
    <source>
        <dbReference type="ARBA" id="ARBA00023235"/>
    </source>
</evidence>
<evidence type="ECO:0000256" key="11">
    <source>
        <dbReference type="RuleBase" id="RU004326"/>
    </source>
</evidence>
<protein>
    <submittedName>
        <fullName evidence="16">Phosphoglucomutase</fullName>
    </submittedName>
</protein>
<dbReference type="Gene3D" id="3.40.120.10">
    <property type="entry name" value="Alpha-D-Glucose-1,6-Bisphosphate, subunit A, domain 3"/>
    <property type="match status" value="3"/>
</dbReference>
<evidence type="ECO:0000256" key="3">
    <source>
        <dbReference type="ARBA" id="ARBA00010231"/>
    </source>
</evidence>
<dbReference type="GO" id="GO:0006006">
    <property type="term" value="P:glucose metabolic process"/>
    <property type="evidence" value="ECO:0007669"/>
    <property type="project" value="UniProtKB-KW"/>
</dbReference>
<feature type="domain" description="Alpha-D-phosphohexomutase alpha/beta/alpha" evidence="14">
    <location>
        <begin position="222"/>
        <end position="324"/>
    </location>
</feature>
<dbReference type="InterPro" id="IPR005841">
    <property type="entry name" value="Alpha-D-phosphohexomutase_SF"/>
</dbReference>
<comment type="cofactor">
    <cofactor evidence="1">
        <name>Mg(2+)</name>
        <dbReference type="ChEBI" id="CHEBI:18420"/>
    </cofactor>
</comment>
<dbReference type="InterPro" id="IPR005843">
    <property type="entry name" value="A-D-PHexomutase_C"/>
</dbReference>
<dbReference type="InterPro" id="IPR016055">
    <property type="entry name" value="A-D-PHexomutase_a/b/a-I/II/III"/>
</dbReference>
<dbReference type="EMBL" id="KE346360">
    <property type="protein sequence ID" value="KJE89583.1"/>
    <property type="molecule type" value="Genomic_DNA"/>
</dbReference>
<keyword evidence="17" id="KW-1185">Reference proteome</keyword>
<keyword evidence="7 11" id="KW-0479">Metal-binding</keyword>
<sequence>MSVPSVGDASLDQLVQQWLSLDQNPKTRKEITDLVEAGNKAELHTRLDARMEFGTAGLRAAMAAGYSRMNDVTIIQTAQGFARYVEDVQPDAKSMGVAIGYDARHNSQRWAQLSALALVARGIKVYLFSAICPTPFVPFAVCKYKTAAGVMVTASHNPKNDNGYKVYWGNGAQIISPHDKGIASHIEENLQPWPTAWDVSALESNDAFRALVVDPLAEVTASYMDAIREHSIEGSPRDAIKITYTAMHGVGLEFAMKAYETFGLPPFVQVAEQVHPDPEFPTVKFPNPEEGKSALDLSIRTANANDSPVIVANDPDADRLAVAERRPDGSWKIFTGNEIATIFAGWLLQQYLKTHADAKNAACVASTVSSKFLKRMAEVEGCYFEETLTGFKWIGNKVIELHAAGRDIIMSFEEAIGFSVGTVVFDKDGVCASAVMGLIANDLYSRGSTLMQQLEALYLKYGYFASLNSYYLCYSQPTIQKIFQRIRKDEQYPTSCGGVAIRHVRDLTTGYDNSKPGNKATLPTSSSSQMVTFTFENGAVITIRTSGTEPKIKYYTELRGDASSV</sequence>
<evidence type="ECO:0000313" key="17">
    <source>
        <dbReference type="Proteomes" id="UP000008743"/>
    </source>
</evidence>
<gene>
    <name evidence="16" type="ORF">CAOG_001027</name>
</gene>
<dbReference type="GO" id="GO:0005737">
    <property type="term" value="C:cytoplasm"/>
    <property type="evidence" value="ECO:0007669"/>
    <property type="project" value="UniProtKB-SubCell"/>
</dbReference>
<dbReference type="GO" id="GO:0000287">
    <property type="term" value="F:magnesium ion binding"/>
    <property type="evidence" value="ECO:0007669"/>
    <property type="project" value="InterPro"/>
</dbReference>
<feature type="domain" description="Alpha-D-phosphohexomutase C-terminal" evidence="12">
    <location>
        <begin position="527"/>
        <end position="561"/>
    </location>
</feature>
<dbReference type="InterPro" id="IPR036900">
    <property type="entry name" value="A-D-PHexomutase_C_sf"/>
</dbReference>
<keyword evidence="9" id="KW-0413">Isomerase</keyword>
<dbReference type="GO" id="GO:0008973">
    <property type="term" value="F:phosphopentomutase activity"/>
    <property type="evidence" value="ECO:0007669"/>
    <property type="project" value="TreeGrafter"/>
</dbReference>
<dbReference type="GO" id="GO:0005634">
    <property type="term" value="C:nucleus"/>
    <property type="evidence" value="ECO:0007669"/>
    <property type="project" value="TreeGrafter"/>
</dbReference>
<dbReference type="FunCoup" id="A0A0D2WJN3">
    <property type="interactions" value="171"/>
</dbReference>